<dbReference type="InterPro" id="IPR024134">
    <property type="entry name" value="SOD_Cu/Zn_/chaperone"/>
</dbReference>
<name>A0A1G7HVH7_9BACT</name>
<evidence type="ECO:0000313" key="6">
    <source>
        <dbReference type="Proteomes" id="UP000182427"/>
    </source>
</evidence>
<feature type="domain" description="Superoxide dismutase copper/zinc binding" evidence="4">
    <location>
        <begin position="39"/>
        <end position="168"/>
    </location>
</feature>
<dbReference type="AlphaFoldDB" id="A0A1G7HVH7"/>
<dbReference type="SUPFAM" id="SSF49329">
    <property type="entry name" value="Cu,Zn superoxide dismutase-like"/>
    <property type="match status" value="1"/>
</dbReference>
<protein>
    <submittedName>
        <fullName evidence="5">Superoxide dismutase, Cu-Zn family</fullName>
    </submittedName>
</protein>
<keyword evidence="6" id="KW-1185">Reference proteome</keyword>
<feature type="chain" id="PRO_5009241306" evidence="3">
    <location>
        <begin position="21"/>
        <end position="173"/>
    </location>
</feature>
<evidence type="ECO:0000256" key="3">
    <source>
        <dbReference type="SAM" id="SignalP"/>
    </source>
</evidence>
<dbReference type="CDD" id="cd00305">
    <property type="entry name" value="Cu-Zn_Superoxide_Dismutase"/>
    <property type="match status" value="1"/>
</dbReference>
<comment type="similarity">
    <text evidence="1">Belongs to the Cu-Zn superoxide dismutase family.</text>
</comment>
<evidence type="ECO:0000256" key="1">
    <source>
        <dbReference type="ARBA" id="ARBA00010457"/>
    </source>
</evidence>
<keyword evidence="3" id="KW-0732">Signal</keyword>
<sequence>MQKSWMATVVLGACSLTAFAVAQKPVKVELKDPAGKDVGTVEFAKKGKTVDMKVSLHDLPAGEHGIHVHAGDACTAPDFASAKGHLNPDNKHHGYQNPEGHHAGDFASSVKVGADGKGKATLSNPDISLDTASMSSIYGKTVVVHELVDDQKTDPAGASGKRIACGVIPAAAM</sequence>
<dbReference type="GO" id="GO:0005507">
    <property type="term" value="F:copper ion binding"/>
    <property type="evidence" value="ECO:0007669"/>
    <property type="project" value="InterPro"/>
</dbReference>
<dbReference type="GO" id="GO:0006801">
    <property type="term" value="P:superoxide metabolic process"/>
    <property type="evidence" value="ECO:0007669"/>
    <property type="project" value="InterPro"/>
</dbReference>
<evidence type="ECO:0000313" key="5">
    <source>
        <dbReference type="EMBL" id="SDF04551.1"/>
    </source>
</evidence>
<dbReference type="Proteomes" id="UP000182427">
    <property type="component" value="Chromosome I"/>
</dbReference>
<dbReference type="Gene3D" id="2.60.40.200">
    <property type="entry name" value="Superoxide dismutase, copper/zinc binding domain"/>
    <property type="match status" value="1"/>
</dbReference>
<dbReference type="Pfam" id="PF00080">
    <property type="entry name" value="Sod_Cu"/>
    <property type="match status" value="1"/>
</dbReference>
<accession>A0A1G7HVH7</accession>
<dbReference type="InterPro" id="IPR001424">
    <property type="entry name" value="SOD_Cu_Zn_dom"/>
</dbReference>
<dbReference type="EMBL" id="LT629690">
    <property type="protein sequence ID" value="SDF04551.1"/>
    <property type="molecule type" value="Genomic_DNA"/>
</dbReference>
<feature type="signal peptide" evidence="3">
    <location>
        <begin position="1"/>
        <end position="20"/>
    </location>
</feature>
<proteinExistence type="inferred from homology"/>
<gene>
    <name evidence="5" type="ORF">SAMN05444167_1228</name>
</gene>
<dbReference type="RefSeq" id="WP_231966781.1">
    <property type="nucleotide sequence ID" value="NZ_LT629690.1"/>
</dbReference>
<reference evidence="5 6" key="1">
    <citation type="submission" date="2016-10" db="EMBL/GenBank/DDBJ databases">
        <authorList>
            <person name="de Groot N.N."/>
        </authorList>
    </citation>
    <scope>NUCLEOTIDE SEQUENCE [LARGE SCALE GENOMIC DNA]</scope>
    <source>
        <strain evidence="5 6">GAS232</strain>
    </source>
</reference>
<feature type="region of interest" description="Disordered" evidence="2">
    <location>
        <begin position="88"/>
        <end position="107"/>
    </location>
</feature>
<evidence type="ECO:0000256" key="2">
    <source>
        <dbReference type="SAM" id="MobiDB-lite"/>
    </source>
</evidence>
<organism evidence="5 6">
    <name type="scientific">Terriglobus roseus</name>
    <dbReference type="NCBI Taxonomy" id="392734"/>
    <lineage>
        <taxon>Bacteria</taxon>
        <taxon>Pseudomonadati</taxon>
        <taxon>Acidobacteriota</taxon>
        <taxon>Terriglobia</taxon>
        <taxon>Terriglobales</taxon>
        <taxon>Acidobacteriaceae</taxon>
        <taxon>Terriglobus</taxon>
    </lineage>
</organism>
<dbReference type="InterPro" id="IPR036423">
    <property type="entry name" value="SOD-like_Cu/Zn_dom_sf"/>
</dbReference>
<dbReference type="PANTHER" id="PTHR10003">
    <property type="entry name" value="SUPEROXIDE DISMUTASE CU-ZN -RELATED"/>
    <property type="match status" value="1"/>
</dbReference>
<evidence type="ECO:0000259" key="4">
    <source>
        <dbReference type="Pfam" id="PF00080"/>
    </source>
</evidence>